<dbReference type="AlphaFoldDB" id="A0A143BI09"/>
<reference evidence="1 2" key="2">
    <citation type="journal article" date="2016" name="Environ. Microbiol. Rep.">
        <title>Metagenomic evidence for the presence of phototrophic Gemmatimonadetes bacteria in diverse environments.</title>
        <authorList>
            <person name="Zeng Y."/>
            <person name="Baumbach J."/>
            <person name="Barbosa E.G."/>
            <person name="Azevedo V."/>
            <person name="Zhang C."/>
            <person name="Koblizek M."/>
        </authorList>
    </citation>
    <scope>NUCLEOTIDE SEQUENCE [LARGE SCALE GENOMIC DNA]</scope>
    <source>
        <strain evidence="1 2">AP64</strain>
    </source>
</reference>
<evidence type="ECO:0000313" key="1">
    <source>
        <dbReference type="EMBL" id="AMW04666.1"/>
    </source>
</evidence>
<sequence>MHERDEWLAQWSRTVTEVERGYELTFDDYLNDLDVRHALRVIEEHHDQWADLLELDTRFKNASFPSGRCVWGEENAAAEGWDREKHWYYWLLPKKQGLAFEAEY</sequence>
<name>A0A143BI09_9BACT</name>
<reference evidence="1 2" key="1">
    <citation type="journal article" date="2014" name="Proc. Natl. Acad. Sci. U.S.A.">
        <title>Functional type 2 photosynthetic reaction centers found in the rare bacterial phylum Gemmatimonadetes.</title>
        <authorList>
            <person name="Zeng Y."/>
            <person name="Feng F."/>
            <person name="Medova H."/>
            <person name="Dean J."/>
            <person name="Koblizek M."/>
        </authorList>
    </citation>
    <scope>NUCLEOTIDE SEQUENCE [LARGE SCALE GENOMIC DNA]</scope>
    <source>
        <strain evidence="1 2">AP64</strain>
    </source>
</reference>
<dbReference type="Proteomes" id="UP000076404">
    <property type="component" value="Chromosome"/>
</dbReference>
<keyword evidence="2" id="KW-1185">Reference proteome</keyword>
<dbReference type="RefSeq" id="WP_026850414.1">
    <property type="nucleotide sequence ID" value="NZ_CP011454.1"/>
</dbReference>
<dbReference type="OrthoDB" id="7375929at2"/>
<evidence type="ECO:0000313" key="2">
    <source>
        <dbReference type="Proteomes" id="UP000076404"/>
    </source>
</evidence>
<gene>
    <name evidence="1" type="ORF">GEMMAAP_07040</name>
</gene>
<protein>
    <submittedName>
        <fullName evidence="1">Uncharacterized protein</fullName>
    </submittedName>
</protein>
<dbReference type="EMBL" id="CP011454">
    <property type="protein sequence ID" value="AMW04666.1"/>
    <property type="molecule type" value="Genomic_DNA"/>
</dbReference>
<accession>A0A143BI09</accession>
<organism evidence="1 2">
    <name type="scientific">Gemmatimonas phototrophica</name>
    <dbReference type="NCBI Taxonomy" id="1379270"/>
    <lineage>
        <taxon>Bacteria</taxon>
        <taxon>Pseudomonadati</taxon>
        <taxon>Gemmatimonadota</taxon>
        <taxon>Gemmatimonadia</taxon>
        <taxon>Gemmatimonadales</taxon>
        <taxon>Gemmatimonadaceae</taxon>
        <taxon>Gemmatimonas</taxon>
    </lineage>
</organism>
<dbReference type="eggNOG" id="ENOG50314Z4">
    <property type="taxonomic scope" value="Bacteria"/>
</dbReference>
<dbReference type="STRING" id="1379270.GEMMAAP_07040"/>
<proteinExistence type="predicted"/>
<dbReference type="KEGG" id="gph:GEMMAAP_07040"/>